<feature type="transmembrane region" description="Helical" evidence="11">
    <location>
        <begin position="878"/>
        <end position="896"/>
    </location>
</feature>
<feature type="transmembrane region" description="Helical" evidence="11">
    <location>
        <begin position="491"/>
        <end position="511"/>
    </location>
</feature>
<evidence type="ECO:0000313" key="12">
    <source>
        <dbReference type="EMBL" id="PCH34837.1"/>
    </source>
</evidence>
<dbReference type="InterPro" id="IPR017850">
    <property type="entry name" value="Alkaline_phosphatase_core_sf"/>
</dbReference>
<gene>
    <name evidence="12" type="ORF">WOLCODRAFT_139609</name>
</gene>
<feature type="transmembrane region" description="Helical" evidence="11">
    <location>
        <begin position="739"/>
        <end position="763"/>
    </location>
</feature>
<evidence type="ECO:0000313" key="13">
    <source>
        <dbReference type="Proteomes" id="UP000218811"/>
    </source>
</evidence>
<feature type="transmembrane region" description="Helical" evidence="11">
    <location>
        <begin position="648"/>
        <end position="674"/>
    </location>
</feature>
<evidence type="ECO:0000256" key="7">
    <source>
        <dbReference type="ARBA" id="ARBA00022824"/>
    </source>
</evidence>
<feature type="transmembrane region" description="Helical" evidence="11">
    <location>
        <begin position="948"/>
        <end position="971"/>
    </location>
</feature>
<dbReference type="InterPro" id="IPR002591">
    <property type="entry name" value="Phosphodiest/P_Trfase"/>
</dbReference>
<dbReference type="OMA" id="YPSFDIF"/>
<feature type="transmembrane region" description="Helical" evidence="11">
    <location>
        <begin position="465"/>
        <end position="484"/>
    </location>
</feature>
<dbReference type="UniPathway" id="UPA00196"/>
<dbReference type="InterPro" id="IPR037675">
    <property type="entry name" value="PIG-O_N"/>
</dbReference>
<evidence type="ECO:0000256" key="10">
    <source>
        <dbReference type="ARBA" id="ARBA00023180"/>
    </source>
</evidence>
<evidence type="ECO:0000256" key="3">
    <source>
        <dbReference type="ARBA" id="ARBA00008695"/>
    </source>
</evidence>
<evidence type="ECO:0000256" key="6">
    <source>
        <dbReference type="ARBA" id="ARBA00022692"/>
    </source>
</evidence>
<reference evidence="12 13" key="1">
    <citation type="journal article" date="2012" name="Science">
        <title>The Paleozoic origin of enzymatic lignin decomposition reconstructed from 31 fungal genomes.</title>
        <authorList>
            <person name="Floudas D."/>
            <person name="Binder M."/>
            <person name="Riley R."/>
            <person name="Barry K."/>
            <person name="Blanchette R.A."/>
            <person name="Henrissat B."/>
            <person name="Martinez A.T."/>
            <person name="Otillar R."/>
            <person name="Spatafora J.W."/>
            <person name="Yadav J.S."/>
            <person name="Aerts A."/>
            <person name="Benoit I."/>
            <person name="Boyd A."/>
            <person name="Carlson A."/>
            <person name="Copeland A."/>
            <person name="Coutinho P.M."/>
            <person name="de Vries R.P."/>
            <person name="Ferreira P."/>
            <person name="Findley K."/>
            <person name="Foster B."/>
            <person name="Gaskell J."/>
            <person name="Glotzer D."/>
            <person name="Gorecki P."/>
            <person name="Heitman J."/>
            <person name="Hesse C."/>
            <person name="Hori C."/>
            <person name="Igarashi K."/>
            <person name="Jurgens J.A."/>
            <person name="Kallen N."/>
            <person name="Kersten P."/>
            <person name="Kohler A."/>
            <person name="Kuees U."/>
            <person name="Kumar T.K.A."/>
            <person name="Kuo A."/>
            <person name="LaButti K."/>
            <person name="Larrondo L.F."/>
            <person name="Lindquist E."/>
            <person name="Ling A."/>
            <person name="Lombard V."/>
            <person name="Lucas S."/>
            <person name="Lundell T."/>
            <person name="Martin R."/>
            <person name="McLaughlin D.J."/>
            <person name="Morgenstern I."/>
            <person name="Morin E."/>
            <person name="Murat C."/>
            <person name="Nagy L.G."/>
            <person name="Nolan M."/>
            <person name="Ohm R.A."/>
            <person name="Patyshakuliyeva A."/>
            <person name="Rokas A."/>
            <person name="Ruiz-Duenas F.J."/>
            <person name="Sabat G."/>
            <person name="Salamov A."/>
            <person name="Samejima M."/>
            <person name="Schmutz J."/>
            <person name="Slot J.C."/>
            <person name="St John F."/>
            <person name="Stenlid J."/>
            <person name="Sun H."/>
            <person name="Sun S."/>
            <person name="Syed K."/>
            <person name="Tsang A."/>
            <person name="Wiebenga A."/>
            <person name="Young D."/>
            <person name="Pisabarro A."/>
            <person name="Eastwood D.C."/>
            <person name="Martin F."/>
            <person name="Cullen D."/>
            <person name="Grigoriev I.V."/>
            <person name="Hibbett D.S."/>
        </authorList>
    </citation>
    <scope>NUCLEOTIDE SEQUENCE [LARGE SCALE GENOMIC DNA]</scope>
    <source>
        <strain evidence="12 13">MD-104</strain>
    </source>
</reference>
<feature type="transmembrane region" description="Helical" evidence="11">
    <location>
        <begin position="908"/>
        <end position="928"/>
    </location>
</feature>
<organism evidence="12 13">
    <name type="scientific">Wolfiporia cocos (strain MD-104)</name>
    <name type="common">Brown rot fungus</name>
    <dbReference type="NCBI Taxonomy" id="742152"/>
    <lineage>
        <taxon>Eukaryota</taxon>
        <taxon>Fungi</taxon>
        <taxon>Dikarya</taxon>
        <taxon>Basidiomycota</taxon>
        <taxon>Agaricomycotina</taxon>
        <taxon>Agaricomycetes</taxon>
        <taxon>Polyporales</taxon>
        <taxon>Phaeolaceae</taxon>
        <taxon>Wolfiporia</taxon>
    </lineage>
</organism>
<dbReference type="AlphaFoldDB" id="A0A2H3JFR7"/>
<dbReference type="CDD" id="cd16023">
    <property type="entry name" value="GPI_EPT_3"/>
    <property type="match status" value="1"/>
</dbReference>
<accession>A0A2H3JFR7</accession>
<dbReference type="InterPro" id="IPR039524">
    <property type="entry name" value="PIGO/GPI13"/>
</dbReference>
<sequence length="998" mass="107897">MSTKGLSLLAWVFFVHLSAIYLYTRGFLLTRLSLSETTSCADGSCTVRPTHQRAIVLIVDALRFDFLSQDPPSPHSPFHHNVLTLPRELAAAEPSKSLLFDSFADPPTTTLQRIKGITTGSLPTFVDMGSNFGGASVVEDSLISQLRNAGKRVAFMGDDTWTTVFTDMFDADLCFPYDSFNVEDLHTVDEGVIRHLLPLLTNQSSSWDVIIGHFLGVDHVGHRVGPDHPTMRAKLSQMDDVLRQVVALLEDDTLLVVLGDHGMDRRGDHGGDGILETSAALWVYSKTPFHSGMAPLPSSLLPTRTFPGASVPHRYVQQIDLVPSLSLLLGLPIPYNNLGTVIPELFGAAYGRALELNALQIKKYLDTYRASASGGELEDAWAALQAQWADAGTAVGDEAKWLSMEAYTRSALTACRLLWAQFNVSLIGLGLVLLVVGTAAGSVLYAKLGELQEDWVDWAGKTQSLCVQGMAAGAVSGLAVYFPLRMYIKGVSALDCVLFGAPLVSALAVIVSSRPSLSGFSPSSVPIPLVLHALAFASNSFTIWEDRVITFILMSSVVPFAIVGFSAPTSRLRYRILGFSALFAVCVRLMAVSTVCREEQHPYCHVTFFASASLPAPPPLVLLLSVPAALALPYAMGRFLRVSKSDNGVAIIVLSWLLPAVLLQGTAFWILEWLDSAEVFGPDFEWILRLGRTLLARFAMGATIFIGFAVWWQVPLCLQVSETTRRKMSEDEEEPRKQVTVMGFANTFGASYLIMWCNFLGLLYTATQLSGQIVLALGTIATLAYVEIVDSVRDVRALEAAFASATPSTALEIDARPSDPVTFAEIIPLALLALHTFHGTGHQSTIPSIQWKTAFMLTSTLSYPLSPLLIVLNTFGPQFVGALAVPLLALWNVAPLPQPATNVRVSGGAVRAGLGVMLYYAALLLGSAGSAGWLRRHLMVWKVFAPRFMSAAASLVAVDLAVLLGVGVGVARITSQVDRLFGNKDKAEREAGERPKSA</sequence>
<evidence type="ECO:0000256" key="2">
    <source>
        <dbReference type="ARBA" id="ARBA00004687"/>
    </source>
</evidence>
<evidence type="ECO:0000256" key="8">
    <source>
        <dbReference type="ARBA" id="ARBA00022989"/>
    </source>
</evidence>
<dbReference type="GO" id="GO:0006506">
    <property type="term" value="P:GPI anchor biosynthetic process"/>
    <property type="evidence" value="ECO:0007669"/>
    <property type="project" value="UniProtKB-UniPathway"/>
</dbReference>
<feature type="transmembrane region" description="Helical" evidence="11">
    <location>
        <begin position="574"/>
        <end position="596"/>
    </location>
</feature>
<dbReference type="OrthoDB" id="272139at2759"/>
<dbReference type="SUPFAM" id="SSF53649">
    <property type="entry name" value="Alkaline phosphatase-like"/>
    <property type="match status" value="1"/>
</dbReference>
<name>A0A2H3JFR7_WOLCO</name>
<proteinExistence type="inferred from homology"/>
<comment type="pathway">
    <text evidence="2">Glycolipid biosynthesis; glycosylphosphatidylinositol-anchor biosynthesis.</text>
</comment>
<evidence type="ECO:0000256" key="5">
    <source>
        <dbReference type="ARBA" id="ARBA00022679"/>
    </source>
</evidence>
<evidence type="ECO:0000256" key="1">
    <source>
        <dbReference type="ARBA" id="ARBA00004477"/>
    </source>
</evidence>
<comment type="subcellular location">
    <subcellularLocation>
        <location evidence="1">Endoplasmic reticulum membrane</location>
        <topology evidence="1">Multi-pass membrane protein</topology>
    </subcellularLocation>
</comment>
<feature type="transmembrane region" description="Helical" evidence="11">
    <location>
        <begin position="6"/>
        <end position="24"/>
    </location>
</feature>
<keyword evidence="13" id="KW-1185">Reference proteome</keyword>
<evidence type="ECO:0000256" key="11">
    <source>
        <dbReference type="SAM" id="Phobius"/>
    </source>
</evidence>
<keyword evidence="9 11" id="KW-0472">Membrane</keyword>
<evidence type="ECO:0000256" key="9">
    <source>
        <dbReference type="ARBA" id="ARBA00023136"/>
    </source>
</evidence>
<evidence type="ECO:0000256" key="4">
    <source>
        <dbReference type="ARBA" id="ARBA00022502"/>
    </source>
</evidence>
<keyword evidence="4" id="KW-0337">GPI-anchor biosynthesis</keyword>
<keyword evidence="7" id="KW-0256">Endoplasmic reticulum</keyword>
<dbReference type="Gene3D" id="3.40.720.10">
    <property type="entry name" value="Alkaline Phosphatase, subunit A"/>
    <property type="match status" value="1"/>
</dbReference>
<dbReference type="PANTHER" id="PTHR23071">
    <property type="entry name" value="PHOSPHATIDYLINOSITOL GLYCAN"/>
    <property type="match status" value="1"/>
</dbReference>
<comment type="similarity">
    <text evidence="3">Belongs to the PIGG/PIGN/PIGO family. PIGO subfamily.</text>
</comment>
<dbReference type="Pfam" id="PF01663">
    <property type="entry name" value="Phosphodiest"/>
    <property type="match status" value="1"/>
</dbReference>
<dbReference type="EMBL" id="KB467832">
    <property type="protein sequence ID" value="PCH34837.1"/>
    <property type="molecule type" value="Genomic_DNA"/>
</dbReference>
<keyword evidence="5" id="KW-0808">Transferase</keyword>
<feature type="transmembrane region" description="Helical" evidence="11">
    <location>
        <begin position="694"/>
        <end position="718"/>
    </location>
</feature>
<protein>
    <submittedName>
        <fullName evidence="12">Uncharacterized protein</fullName>
    </submittedName>
</protein>
<feature type="transmembrane region" description="Helical" evidence="11">
    <location>
        <begin position="426"/>
        <end position="445"/>
    </location>
</feature>
<keyword evidence="6 11" id="KW-0812">Transmembrane</keyword>
<dbReference type="GO" id="GO:0005789">
    <property type="term" value="C:endoplasmic reticulum membrane"/>
    <property type="evidence" value="ECO:0007669"/>
    <property type="project" value="UniProtKB-SubCell"/>
</dbReference>
<dbReference type="Proteomes" id="UP000218811">
    <property type="component" value="Unassembled WGS sequence"/>
</dbReference>
<dbReference type="PANTHER" id="PTHR23071:SF1">
    <property type="entry name" value="GPI ETHANOLAMINE PHOSPHATE TRANSFERASE 3"/>
    <property type="match status" value="1"/>
</dbReference>
<feature type="transmembrane region" description="Helical" evidence="11">
    <location>
        <begin position="616"/>
        <end position="636"/>
    </location>
</feature>
<feature type="transmembrane region" description="Helical" evidence="11">
    <location>
        <begin position="548"/>
        <end position="567"/>
    </location>
</feature>
<dbReference type="STRING" id="742152.A0A2H3JFR7"/>
<keyword evidence="8 11" id="KW-1133">Transmembrane helix</keyword>
<keyword evidence="10" id="KW-0325">Glycoprotein</keyword>
<dbReference type="GO" id="GO:0051377">
    <property type="term" value="F:mannose-ethanolamine phosphotransferase activity"/>
    <property type="evidence" value="ECO:0007669"/>
    <property type="project" value="InterPro"/>
</dbReference>